<evidence type="ECO:0000313" key="3">
    <source>
        <dbReference type="EMBL" id="ATP59219.1"/>
    </source>
</evidence>
<dbReference type="GO" id="GO:0000160">
    <property type="term" value="P:phosphorelay signal transduction system"/>
    <property type="evidence" value="ECO:0007669"/>
    <property type="project" value="InterPro"/>
</dbReference>
<sequence length="125" mass="14397">MINVNKNDEPLDLSYLREMSADNAEFIIEMIDLFKAQTPVYLSELESAVADKNWPLVSTCAHRMKPTFAYIGREDAKLHMQMIEHNARELIEVEALPKAFAEIAEFVPVLYRQLDLARADLEKEL</sequence>
<reference evidence="3 4" key="1">
    <citation type="submission" date="2017-10" db="EMBL/GenBank/DDBJ databases">
        <title>Whole genome of Pedobacter ginsengisoli T01R-27 isolated from tomato rhizosphere.</title>
        <authorList>
            <person name="Weon H.-Y."/>
            <person name="Lee S.A."/>
            <person name="Sang M.K."/>
            <person name="Song J."/>
        </authorList>
    </citation>
    <scope>NUCLEOTIDE SEQUENCE [LARGE SCALE GENOMIC DNA]</scope>
    <source>
        <strain evidence="3 4">T01R-27</strain>
    </source>
</reference>
<dbReference type="AlphaFoldDB" id="A0A2D1UCA8"/>
<dbReference type="SUPFAM" id="SSF47226">
    <property type="entry name" value="Histidine-containing phosphotransfer domain, HPT domain"/>
    <property type="match status" value="1"/>
</dbReference>
<feature type="modified residue" description="Phosphohistidine" evidence="1">
    <location>
        <position position="62"/>
    </location>
</feature>
<dbReference type="PROSITE" id="PS50894">
    <property type="entry name" value="HPT"/>
    <property type="match status" value="1"/>
</dbReference>
<keyword evidence="1" id="KW-0597">Phosphoprotein</keyword>
<protein>
    <submittedName>
        <fullName evidence="3">Histidine phosphotransferase</fullName>
    </submittedName>
</protein>
<gene>
    <name evidence="3" type="ORF">CPT03_11590</name>
</gene>
<organism evidence="3 4">
    <name type="scientific">Pedobacter ginsengisoli</name>
    <dbReference type="NCBI Taxonomy" id="363852"/>
    <lineage>
        <taxon>Bacteria</taxon>
        <taxon>Pseudomonadati</taxon>
        <taxon>Bacteroidota</taxon>
        <taxon>Sphingobacteriia</taxon>
        <taxon>Sphingobacteriales</taxon>
        <taxon>Sphingobacteriaceae</taxon>
        <taxon>Pedobacter</taxon>
    </lineage>
</organism>
<feature type="domain" description="HPt" evidence="2">
    <location>
        <begin position="23"/>
        <end position="124"/>
    </location>
</feature>
<evidence type="ECO:0000259" key="2">
    <source>
        <dbReference type="PROSITE" id="PS50894"/>
    </source>
</evidence>
<dbReference type="RefSeq" id="WP_099441090.1">
    <property type="nucleotide sequence ID" value="NZ_CP024091.1"/>
</dbReference>
<dbReference type="InterPro" id="IPR008207">
    <property type="entry name" value="Sig_transdc_His_kin_Hpt_dom"/>
</dbReference>
<name>A0A2D1UCA8_9SPHI</name>
<dbReference type="OrthoDB" id="982275at2"/>
<keyword evidence="3" id="KW-0808">Transferase</keyword>
<dbReference type="InterPro" id="IPR036641">
    <property type="entry name" value="HPT_dom_sf"/>
</dbReference>
<dbReference type="KEGG" id="pgs:CPT03_11590"/>
<dbReference type="Proteomes" id="UP000223749">
    <property type="component" value="Chromosome"/>
</dbReference>
<proteinExistence type="predicted"/>
<keyword evidence="4" id="KW-1185">Reference proteome</keyword>
<dbReference type="GO" id="GO:0004672">
    <property type="term" value="F:protein kinase activity"/>
    <property type="evidence" value="ECO:0007669"/>
    <property type="project" value="UniProtKB-ARBA"/>
</dbReference>
<evidence type="ECO:0000256" key="1">
    <source>
        <dbReference type="PROSITE-ProRule" id="PRU00110"/>
    </source>
</evidence>
<evidence type="ECO:0000313" key="4">
    <source>
        <dbReference type="Proteomes" id="UP000223749"/>
    </source>
</evidence>
<dbReference type="Gene3D" id="1.20.120.160">
    <property type="entry name" value="HPT domain"/>
    <property type="match status" value="1"/>
</dbReference>
<dbReference type="EMBL" id="CP024091">
    <property type="protein sequence ID" value="ATP59219.1"/>
    <property type="molecule type" value="Genomic_DNA"/>
</dbReference>
<accession>A0A2D1UCA8</accession>